<name>A0A9N7U6A6_PLEPL</name>
<keyword evidence="2" id="KW-0812">Transmembrane</keyword>
<evidence type="ECO:0000256" key="1">
    <source>
        <dbReference type="SAM" id="MobiDB-lite"/>
    </source>
</evidence>
<organism evidence="3 4">
    <name type="scientific">Pleuronectes platessa</name>
    <name type="common">European plaice</name>
    <dbReference type="NCBI Taxonomy" id="8262"/>
    <lineage>
        <taxon>Eukaryota</taxon>
        <taxon>Metazoa</taxon>
        <taxon>Chordata</taxon>
        <taxon>Craniata</taxon>
        <taxon>Vertebrata</taxon>
        <taxon>Euteleostomi</taxon>
        <taxon>Actinopterygii</taxon>
        <taxon>Neopterygii</taxon>
        <taxon>Teleostei</taxon>
        <taxon>Neoteleostei</taxon>
        <taxon>Acanthomorphata</taxon>
        <taxon>Carangaria</taxon>
        <taxon>Pleuronectiformes</taxon>
        <taxon>Pleuronectoidei</taxon>
        <taxon>Pleuronectidae</taxon>
        <taxon>Pleuronectes</taxon>
    </lineage>
</organism>
<feature type="region of interest" description="Disordered" evidence="1">
    <location>
        <begin position="298"/>
        <end position="364"/>
    </location>
</feature>
<protein>
    <recommendedName>
        <fullName evidence="5">NHS-like protein 1</fullName>
    </recommendedName>
</protein>
<feature type="compositionally biased region" description="Low complexity" evidence="1">
    <location>
        <begin position="629"/>
        <end position="644"/>
    </location>
</feature>
<evidence type="ECO:0008006" key="5">
    <source>
        <dbReference type="Google" id="ProtNLM"/>
    </source>
</evidence>
<proteinExistence type="predicted"/>
<dbReference type="EMBL" id="CADEAL010000799">
    <property type="protein sequence ID" value="CAB1425376.1"/>
    <property type="molecule type" value="Genomic_DNA"/>
</dbReference>
<keyword evidence="2" id="KW-0472">Membrane</keyword>
<dbReference type="PANTHER" id="PTHR23039">
    <property type="entry name" value="NANCE-HORAN SYNDROME PROTEIN"/>
    <property type="match status" value="1"/>
</dbReference>
<dbReference type="PANTHER" id="PTHR23039:SF3">
    <property type="entry name" value="NHS-LIKE PROTEIN 1"/>
    <property type="match status" value="1"/>
</dbReference>
<feature type="region of interest" description="Disordered" evidence="1">
    <location>
        <begin position="376"/>
        <end position="404"/>
    </location>
</feature>
<dbReference type="AlphaFoldDB" id="A0A9N7U6A6"/>
<evidence type="ECO:0000313" key="3">
    <source>
        <dbReference type="EMBL" id="CAB1425376.1"/>
    </source>
</evidence>
<feature type="compositionally biased region" description="Low complexity" evidence="1">
    <location>
        <begin position="321"/>
        <end position="334"/>
    </location>
</feature>
<feature type="region of interest" description="Disordered" evidence="1">
    <location>
        <begin position="164"/>
        <end position="216"/>
    </location>
</feature>
<evidence type="ECO:0000313" key="4">
    <source>
        <dbReference type="Proteomes" id="UP001153269"/>
    </source>
</evidence>
<feature type="compositionally biased region" description="Polar residues" evidence="1">
    <location>
        <begin position="672"/>
        <end position="696"/>
    </location>
</feature>
<dbReference type="GO" id="GO:0030154">
    <property type="term" value="P:cell differentiation"/>
    <property type="evidence" value="ECO:0007669"/>
    <property type="project" value="TreeGrafter"/>
</dbReference>
<feature type="compositionally biased region" description="Low complexity" evidence="1">
    <location>
        <begin position="755"/>
        <end position="764"/>
    </location>
</feature>
<dbReference type="InterPro" id="IPR024845">
    <property type="entry name" value="NHS-like"/>
</dbReference>
<feature type="compositionally biased region" description="Low complexity" evidence="1">
    <location>
        <begin position="587"/>
        <end position="600"/>
    </location>
</feature>
<feature type="compositionally biased region" description="Basic residues" evidence="1">
    <location>
        <begin position="194"/>
        <end position="203"/>
    </location>
</feature>
<feature type="compositionally biased region" description="Low complexity" evidence="1">
    <location>
        <begin position="484"/>
        <end position="499"/>
    </location>
</feature>
<feature type="region of interest" description="Disordered" evidence="1">
    <location>
        <begin position="420"/>
        <end position="719"/>
    </location>
</feature>
<feature type="compositionally biased region" description="Low complexity" evidence="1">
    <location>
        <begin position="530"/>
        <end position="539"/>
    </location>
</feature>
<feature type="compositionally biased region" description="Polar residues" evidence="1">
    <location>
        <begin position="424"/>
        <end position="433"/>
    </location>
</feature>
<feature type="compositionally biased region" description="Basic residues" evidence="1">
    <location>
        <begin position="302"/>
        <end position="312"/>
    </location>
</feature>
<feature type="compositionally biased region" description="Low complexity" evidence="1">
    <location>
        <begin position="376"/>
        <end position="385"/>
    </location>
</feature>
<evidence type="ECO:0000256" key="2">
    <source>
        <dbReference type="SAM" id="Phobius"/>
    </source>
</evidence>
<feature type="region of interest" description="Disordered" evidence="1">
    <location>
        <begin position="732"/>
        <end position="764"/>
    </location>
</feature>
<accession>A0A9N7U6A6</accession>
<dbReference type="Proteomes" id="UP001153269">
    <property type="component" value="Unassembled WGS sequence"/>
</dbReference>
<feature type="compositionally biased region" description="Polar residues" evidence="1">
    <location>
        <begin position="175"/>
        <end position="186"/>
    </location>
</feature>
<keyword evidence="2" id="KW-1133">Transmembrane helix</keyword>
<sequence length="827" mass="89146">MVLIGAAIKSVLRFLNKTRDVEPPQRPQASRNLLKEPSQGTFSRNLFLSGAKQGSMEPAEGLHVPNKEPLKHWDLLTEAWSLPKEKKTFSKTQVSLELQKVLWVQQSSLSFTGDLIGPGDRDSKWSVHYTTQKPQQGLVFIPGKRRSGSVDDLRVWNRLTQHGYSEHASSHRHQQSPASPLSSAGLDQSEGSRRRGWKDKSRKMSSTSSEEDERLILNNTRPLTPLVLNPVTSRWDVFPPDSEPTAYFEMEATSRLPTPEEKMRRQADAIPADIVAINITGESFDRQASFRRTVSSCDSLSHRPRSLSRRKTVTGIPDDVSSTPDSSLASSDLPGQFSPSASSCGSAPEQEEEAEDISKDSAVRRIRAPRGAGMSSLMASLTSSPSPGPLPSLPTNSSLSSEASCNSASCRTLSASSSCSQSQDLQGFSSDQQPLLPFDPPARVVPLSPSSPGSSSLPSTPSRPLAPEWSYPSAEPLNETPHVSPSSSHYLSSSSITNSEFSYQALDEQGDPQSSCDGGSYRGNRWSYQPLSPSSSVLSGPTGDEWADVSQETRCVSGGGWSLDPLLTSGRSSPACSELNCERRRSSTSSSNSRSITHSISLRKSKLPPPPPLRDDSLRRPRPNRSKSSRSLSSPRQQGRPQSLEDTSQGTATSSPGSCYDPWVPRTHTGRRQSGQSCGTVTTFEPLNLQTATSADSPPPSPPVAHVLAPGSPGSEEEGLRFTLNPQTVAPSGLQRLASPSSGYSSQSNTPIPGTPVSSPLSPSSPITVSPGAFSLPPTSPLLLLPTVADQEGRKAKTSRTGEEVLAHFLALLVLFFHFLPLFLHFL</sequence>
<feature type="transmembrane region" description="Helical" evidence="2">
    <location>
        <begin position="805"/>
        <end position="824"/>
    </location>
</feature>
<feature type="compositionally biased region" description="Low complexity" evidence="1">
    <location>
        <begin position="446"/>
        <end position="467"/>
    </location>
</feature>
<reference evidence="3" key="1">
    <citation type="submission" date="2020-03" db="EMBL/GenBank/DDBJ databases">
        <authorList>
            <person name="Weist P."/>
        </authorList>
    </citation>
    <scope>NUCLEOTIDE SEQUENCE</scope>
</reference>
<feature type="compositionally biased region" description="Low complexity" evidence="1">
    <location>
        <begin position="393"/>
        <end position="404"/>
    </location>
</feature>
<comment type="caution">
    <text evidence="3">The sequence shown here is derived from an EMBL/GenBank/DDBJ whole genome shotgun (WGS) entry which is preliminary data.</text>
</comment>
<dbReference type="Pfam" id="PF15273">
    <property type="entry name" value="NHS"/>
    <property type="match status" value="1"/>
</dbReference>
<feature type="compositionally biased region" description="Polar residues" evidence="1">
    <location>
        <begin position="645"/>
        <end position="657"/>
    </location>
</feature>
<gene>
    <name evidence="3" type="ORF">PLEPLA_LOCUS13306</name>
</gene>
<keyword evidence="4" id="KW-1185">Reference proteome</keyword>
<feature type="compositionally biased region" description="Polar residues" evidence="1">
    <location>
        <begin position="738"/>
        <end position="752"/>
    </location>
</feature>